<evidence type="ECO:0000313" key="7">
    <source>
        <dbReference type="Proteomes" id="UP000247586"/>
    </source>
</evidence>
<gene>
    <name evidence="6" type="primary">thiD</name>
    <name evidence="6" type="ORF">DFR87_05900</name>
</gene>
<organism evidence="6 7">
    <name type="scientific">Metallosphaera hakonensis JCM 8857 = DSM 7519</name>
    <dbReference type="NCBI Taxonomy" id="1293036"/>
    <lineage>
        <taxon>Archaea</taxon>
        <taxon>Thermoproteota</taxon>
        <taxon>Thermoprotei</taxon>
        <taxon>Sulfolobales</taxon>
        <taxon>Sulfolobaceae</taxon>
        <taxon>Metallosphaera</taxon>
    </lineage>
</organism>
<evidence type="ECO:0000256" key="4">
    <source>
        <dbReference type="ARBA" id="ARBA00022840"/>
    </source>
</evidence>
<name>A0A2U9ITF3_9CREN</name>
<evidence type="ECO:0000313" key="6">
    <source>
        <dbReference type="EMBL" id="AWR99316.1"/>
    </source>
</evidence>
<dbReference type="OrthoDB" id="43786at2157"/>
<dbReference type="InterPro" id="IPR029056">
    <property type="entry name" value="Ribokinase-like"/>
</dbReference>
<evidence type="ECO:0000256" key="1">
    <source>
        <dbReference type="ARBA" id="ARBA00022679"/>
    </source>
</evidence>
<keyword evidence="3 6" id="KW-0418">Kinase</keyword>
<dbReference type="PANTHER" id="PTHR20858">
    <property type="entry name" value="PHOSPHOMETHYLPYRIMIDINE KINASE"/>
    <property type="match status" value="1"/>
</dbReference>
<dbReference type="STRING" id="1293036.GCA_001315825_00941"/>
<keyword evidence="4" id="KW-0067">ATP-binding</keyword>
<keyword evidence="2" id="KW-0547">Nucleotide-binding</keyword>
<dbReference type="PANTHER" id="PTHR20858:SF17">
    <property type="entry name" value="HYDROXYMETHYLPYRIMIDINE_PHOSPHOMETHYLPYRIMIDINE KINASE THI20-RELATED"/>
    <property type="match status" value="1"/>
</dbReference>
<dbReference type="KEGG" id="mhk:DFR87_05900"/>
<dbReference type="AlphaFoldDB" id="A0A2U9ITF3"/>
<dbReference type="NCBIfam" id="TIGR00097">
    <property type="entry name" value="HMP-P_kinase"/>
    <property type="match status" value="1"/>
</dbReference>
<dbReference type="InterPro" id="IPR004399">
    <property type="entry name" value="HMP/HMP-P_kinase_dom"/>
</dbReference>
<keyword evidence="7" id="KW-1185">Reference proteome</keyword>
<evidence type="ECO:0000256" key="2">
    <source>
        <dbReference type="ARBA" id="ARBA00022741"/>
    </source>
</evidence>
<sequence length="403" mass="44019">MSTRPVAMTIAGSDSGGGAGIQADLKTFTSLGVFGVTVITALTSQNTRKVAKIIELPPDFIESQFDVIMEDFQVKYAKTGMLASSKVVEAVEKKVSQYRINLVLDPVMISKSGFPLVSEDTVREIMRLARKSMLITPNKFEAEKLTGFRIRTNEDVKTTALYLHKNLGVNVVVKGGKTLGGYDFAVIEGEELELKGDLINTENLHGSGDVFSAAITAFLSRGMKLKDALIQAKKVVSEAIKFSLSLGSGNGPVDPFSIIERKSKIEEARENLEKLVEFIEKNPCIVKKVLSHEEKMNIGYVTEYGDFATLAGGIVRYIDWIKVDGPIVVNWYTNLVAKALKLTGKRVGVSFSLTNELLNLVETGSLKISESGIYGDLLMIDGKVVLVAESLDELITKLEGLRK</sequence>
<dbReference type="RefSeq" id="WP_054836388.1">
    <property type="nucleotide sequence ID" value="NZ_BBBA01000004.1"/>
</dbReference>
<dbReference type="GO" id="GO:0009228">
    <property type="term" value="P:thiamine biosynthetic process"/>
    <property type="evidence" value="ECO:0007669"/>
    <property type="project" value="InterPro"/>
</dbReference>
<accession>A0A2U9ITF3</accession>
<dbReference type="CDD" id="cd01169">
    <property type="entry name" value="HMPP_kinase"/>
    <property type="match status" value="1"/>
</dbReference>
<dbReference type="GeneID" id="36834856"/>
<reference evidence="6 7" key="1">
    <citation type="submission" date="2018-05" db="EMBL/GenBank/DDBJ databases">
        <title>Complete Genome Sequences of Extremely Thermoacidophilic, Metal-Mobilizing Type-Strain Members of the Archaeal Family Sulfolobaceae: Acidianus brierleyi DSM-1651T, Acidianus sulfidivorans DSM-18786T, Metallosphaera hakonensis DSM-7519T, and Metallosphaera prunae DSM-10039T.</title>
        <authorList>
            <person name="Counts J.A."/>
            <person name="Kelly R.M."/>
        </authorList>
    </citation>
    <scope>NUCLEOTIDE SEQUENCE [LARGE SCALE GENOMIC DNA]</scope>
    <source>
        <strain evidence="6 7">HO1-1</strain>
    </source>
</reference>
<feature type="domain" description="Pyridoxamine kinase/Phosphomethylpyrimidine kinase" evidence="5">
    <location>
        <begin position="14"/>
        <end position="254"/>
    </location>
</feature>
<evidence type="ECO:0000259" key="5">
    <source>
        <dbReference type="Pfam" id="PF08543"/>
    </source>
</evidence>
<dbReference type="GO" id="GO:0005829">
    <property type="term" value="C:cytosol"/>
    <property type="evidence" value="ECO:0007669"/>
    <property type="project" value="TreeGrafter"/>
</dbReference>
<reference evidence="7" key="2">
    <citation type="submission" date="2020-03" db="EMBL/GenBank/DDBJ databases">
        <title>Complete Genome Sequences of Extremely Thermoacidophilic, Metal-Mobilizing Type-Strain Members of the Archaeal Family Sulfolobaceae: Acidianus brierleyi DSM-1651T, Acidianus sulfidivorans DSM-18786T, Metallosphaera hakonensis DSM-7519T, and Metallosphaera prunae DSM-10039T.</title>
        <authorList>
            <person name="Counts J.A."/>
            <person name="Kelly R.M."/>
        </authorList>
    </citation>
    <scope>NUCLEOTIDE SEQUENCE [LARGE SCALE GENOMIC DNA]</scope>
    <source>
        <strain evidence="7">HO1-1</strain>
    </source>
</reference>
<dbReference type="EMBL" id="CP029287">
    <property type="protein sequence ID" value="AWR99316.1"/>
    <property type="molecule type" value="Genomic_DNA"/>
</dbReference>
<dbReference type="GO" id="GO:0008902">
    <property type="term" value="F:hydroxymethylpyrimidine kinase activity"/>
    <property type="evidence" value="ECO:0007669"/>
    <property type="project" value="TreeGrafter"/>
</dbReference>
<dbReference type="InterPro" id="IPR036409">
    <property type="entry name" value="Aldolase_II/adducin_N_sf"/>
</dbReference>
<dbReference type="FunFam" id="3.40.1190.20:FF:000003">
    <property type="entry name" value="Phosphomethylpyrimidine kinase ThiD"/>
    <property type="match status" value="1"/>
</dbReference>
<keyword evidence="1" id="KW-0808">Transferase</keyword>
<dbReference type="GO" id="GO:0008972">
    <property type="term" value="F:phosphomethylpyrimidine kinase activity"/>
    <property type="evidence" value="ECO:0007669"/>
    <property type="project" value="InterPro"/>
</dbReference>
<dbReference type="SUPFAM" id="SSF53613">
    <property type="entry name" value="Ribokinase-like"/>
    <property type="match status" value="1"/>
</dbReference>
<dbReference type="SUPFAM" id="SSF53639">
    <property type="entry name" value="AraD/HMP-PK domain-like"/>
    <property type="match status" value="1"/>
</dbReference>
<protein>
    <submittedName>
        <fullName evidence="6">Bifunctional hydroxymethylpyrimidine kinase/phosphomethylpyrimidine kinase</fullName>
    </submittedName>
</protein>
<dbReference type="InterPro" id="IPR013749">
    <property type="entry name" value="PM/HMP-P_kinase-1"/>
</dbReference>
<dbReference type="Proteomes" id="UP000247586">
    <property type="component" value="Chromosome"/>
</dbReference>
<proteinExistence type="predicted"/>
<dbReference type="Gene3D" id="3.40.1190.20">
    <property type="match status" value="1"/>
</dbReference>
<evidence type="ECO:0000256" key="3">
    <source>
        <dbReference type="ARBA" id="ARBA00022777"/>
    </source>
</evidence>
<dbReference type="GO" id="GO:0005524">
    <property type="term" value="F:ATP binding"/>
    <property type="evidence" value="ECO:0007669"/>
    <property type="project" value="UniProtKB-KW"/>
</dbReference>
<reference evidence="7" key="3">
    <citation type="submission" date="2020-03" db="EMBL/GenBank/DDBJ databases">
        <title>Sequencing and Assembly of Multiple Reported Metal-Biooxidizing Members of the Extremely Thermoacidophilic Archaeal Family Sulfolobaceae.</title>
        <authorList>
            <person name="Counts J.A."/>
            <person name="Kelly R.M."/>
        </authorList>
    </citation>
    <scope>NUCLEOTIDE SEQUENCE [LARGE SCALE GENOMIC DNA]</scope>
    <source>
        <strain evidence="7">HO1-1</strain>
    </source>
</reference>
<dbReference type="Pfam" id="PF08543">
    <property type="entry name" value="Phos_pyr_kin"/>
    <property type="match status" value="1"/>
</dbReference>